<protein>
    <submittedName>
        <fullName evidence="3">PH domain-like protein</fullName>
    </submittedName>
</protein>
<dbReference type="Pfam" id="PF24998">
    <property type="entry name" value="DUF7778"/>
    <property type="match status" value="1"/>
</dbReference>
<name>A0A0N5BWX8_STREA</name>
<dbReference type="Proteomes" id="UP000046392">
    <property type="component" value="Unplaced"/>
</dbReference>
<sequence>MESLQIVSKNNINLNVDHNASFGESNHRAVDIFNDTDCDLNDESNKTCESFSRKNKKLVRTVKIFGKVYNESKNFTNKTLLPQWSELLNNRKDIVTIGDIYVKEDKGFIKNFLKSPSHKHCCILETGHLLIYSSTSKNEGYLLDLKKIDKIVFEGYANSLKHNGKYVTIKLKWNFGSIILLLSENEISEWKEPIFVIHENSDIYKFTKKFYWTHRSKPNFTNTSNGEIDTYDNSTMLFNDSNIEIEYDEKKYQDQLEHIRPSKGELDIHKNAGKIDIDSSLVNENGLRYDTPRPERKSESRIVIGDYEF</sequence>
<dbReference type="WBParaSite" id="SPAL_0001031700.1">
    <property type="protein sequence ID" value="SPAL_0001031700.1"/>
    <property type="gene ID" value="SPAL_0001031700"/>
</dbReference>
<dbReference type="InterPro" id="IPR056680">
    <property type="entry name" value="DUF7778"/>
</dbReference>
<evidence type="ECO:0000313" key="3">
    <source>
        <dbReference type="WBParaSite" id="SPAL_0001031700.1"/>
    </source>
</evidence>
<keyword evidence="2" id="KW-1185">Reference proteome</keyword>
<dbReference type="AlphaFoldDB" id="A0A0N5BWX8"/>
<proteinExistence type="predicted"/>
<accession>A0A0N5BWX8</accession>
<evidence type="ECO:0000259" key="1">
    <source>
        <dbReference type="Pfam" id="PF24998"/>
    </source>
</evidence>
<organism evidence="2 3">
    <name type="scientific">Strongyloides papillosus</name>
    <name type="common">Intestinal threadworm</name>
    <dbReference type="NCBI Taxonomy" id="174720"/>
    <lineage>
        <taxon>Eukaryota</taxon>
        <taxon>Metazoa</taxon>
        <taxon>Ecdysozoa</taxon>
        <taxon>Nematoda</taxon>
        <taxon>Chromadorea</taxon>
        <taxon>Rhabditida</taxon>
        <taxon>Tylenchina</taxon>
        <taxon>Panagrolaimomorpha</taxon>
        <taxon>Strongyloidoidea</taxon>
        <taxon>Strongyloididae</taxon>
        <taxon>Strongyloides</taxon>
    </lineage>
</organism>
<dbReference type="PANTHER" id="PTHR36947:SF6">
    <property type="entry name" value="TLDC DOMAIN-CONTAINING PROTEIN"/>
    <property type="match status" value="1"/>
</dbReference>
<dbReference type="PANTHER" id="PTHR36947">
    <property type="entry name" value="PROTEIN CBG04364"/>
    <property type="match status" value="1"/>
</dbReference>
<evidence type="ECO:0000313" key="2">
    <source>
        <dbReference type="Proteomes" id="UP000046392"/>
    </source>
</evidence>
<reference evidence="3" key="1">
    <citation type="submission" date="2017-02" db="UniProtKB">
        <authorList>
            <consortium name="WormBaseParasite"/>
        </authorList>
    </citation>
    <scope>IDENTIFICATION</scope>
</reference>
<feature type="domain" description="DUF7778" evidence="1">
    <location>
        <begin position="80"/>
        <end position="198"/>
    </location>
</feature>